<dbReference type="InterPro" id="IPR002052">
    <property type="entry name" value="DNA_methylase_N6_adenine_CS"/>
</dbReference>
<evidence type="ECO:0000256" key="2">
    <source>
        <dbReference type="ARBA" id="ARBA00005269"/>
    </source>
</evidence>
<dbReference type="NCBIfam" id="TIGR00095">
    <property type="entry name" value="16S rRNA (guanine(966)-N(2))-methyltransferase RsmD"/>
    <property type="match status" value="1"/>
</dbReference>
<dbReference type="EMBL" id="LIAV01000030">
    <property type="protein sequence ID" value="KRO41067.1"/>
    <property type="molecule type" value="Genomic_DNA"/>
</dbReference>
<sequence length="182" mass="20591">MNTTSIRIIGGRNKSYRIVFKASPNLRPTSDRAKETLFSWLQFEIQNKVCLDLFAGTGSLGFEALSRGAAHVTFVEKDKGLFKNILKNIQHLEYQNNSEVACSAAIKWIKTNKRQFDLIFLDPPFDQVHYEGLLSSIKTVGLLSEGGRIYLETDKRTEVALGKDQIVLKEKIIGDVRLMILQ</sequence>
<evidence type="ECO:0000313" key="9">
    <source>
        <dbReference type="EMBL" id="KRO41067.1"/>
    </source>
</evidence>
<dbReference type="Proteomes" id="UP000050874">
    <property type="component" value="Unassembled WGS sequence"/>
</dbReference>
<reference evidence="10" key="1">
    <citation type="submission" date="2015-10" db="EMBL/GenBank/DDBJ databases">
        <title>Metagenome-Assembled Genomes uncover a global brackish microbiome.</title>
        <authorList>
            <person name="Hugerth L.W."/>
            <person name="Larsson J."/>
            <person name="Alneberg J."/>
            <person name="Lindh M.V."/>
            <person name="Legrand C."/>
            <person name="Pinhassi J."/>
            <person name="Andersson A."/>
        </authorList>
    </citation>
    <scope>NUCLEOTIDE SEQUENCE [LARGE SCALE GENOMIC DNA]</scope>
</reference>
<keyword evidence="5 8" id="KW-0489">Methyltransferase</keyword>
<dbReference type="Pfam" id="PF03602">
    <property type="entry name" value="Cons_hypoth95"/>
    <property type="match status" value="1"/>
</dbReference>
<dbReference type="Gene3D" id="3.40.50.150">
    <property type="entry name" value="Vaccinia Virus protein VP39"/>
    <property type="match status" value="1"/>
</dbReference>
<dbReference type="GO" id="GO:0052913">
    <property type="term" value="F:16S rRNA (guanine(966)-N(2))-methyltransferase activity"/>
    <property type="evidence" value="ECO:0007669"/>
    <property type="project" value="UniProtKB-EC"/>
</dbReference>
<evidence type="ECO:0000256" key="1">
    <source>
        <dbReference type="ARBA" id="ARBA00002649"/>
    </source>
</evidence>
<protein>
    <recommendedName>
        <fullName evidence="4 8">Ribosomal RNA small subunit methyltransferase D</fullName>
        <ecNumber evidence="3 8">2.1.1.171</ecNumber>
    </recommendedName>
</protein>
<evidence type="ECO:0000256" key="8">
    <source>
        <dbReference type="PIRNR" id="PIRNR004553"/>
    </source>
</evidence>
<evidence type="ECO:0000256" key="4">
    <source>
        <dbReference type="ARBA" id="ARBA00013682"/>
    </source>
</evidence>
<comment type="function">
    <text evidence="1 8">Specifically methylates the guanine in position 966 of 16S rRNA in the assembled 30S particle.</text>
</comment>
<dbReference type="CDD" id="cd02440">
    <property type="entry name" value="AdoMet_MTases"/>
    <property type="match status" value="1"/>
</dbReference>
<dbReference type="PROSITE" id="PS00092">
    <property type="entry name" value="N6_MTASE"/>
    <property type="match status" value="1"/>
</dbReference>
<name>A0A0R2PVY6_9GAMM</name>
<proteinExistence type="inferred from homology"/>
<dbReference type="InterPro" id="IPR029063">
    <property type="entry name" value="SAM-dependent_MTases_sf"/>
</dbReference>
<comment type="similarity">
    <text evidence="2 8">Belongs to the methyltransferase superfamily. RsmD family.</text>
</comment>
<gene>
    <name evidence="9" type="ORF">ABR63_08160</name>
</gene>
<evidence type="ECO:0000313" key="10">
    <source>
        <dbReference type="Proteomes" id="UP000050874"/>
    </source>
</evidence>
<keyword evidence="6 8" id="KW-0808">Transferase</keyword>
<evidence type="ECO:0000256" key="5">
    <source>
        <dbReference type="ARBA" id="ARBA00022603"/>
    </source>
</evidence>
<evidence type="ECO:0000256" key="6">
    <source>
        <dbReference type="ARBA" id="ARBA00022679"/>
    </source>
</evidence>
<dbReference type="PANTHER" id="PTHR43542:SF1">
    <property type="entry name" value="METHYLTRANSFERASE"/>
    <property type="match status" value="1"/>
</dbReference>
<dbReference type="SUPFAM" id="SSF53335">
    <property type="entry name" value="S-adenosyl-L-methionine-dependent methyltransferases"/>
    <property type="match status" value="1"/>
</dbReference>
<dbReference type="InterPro" id="IPR004398">
    <property type="entry name" value="RNA_MeTrfase_RsmD"/>
</dbReference>
<evidence type="ECO:0000256" key="3">
    <source>
        <dbReference type="ARBA" id="ARBA00012141"/>
    </source>
</evidence>
<comment type="catalytic activity">
    <reaction evidence="7 8">
        <text>guanosine(966) in 16S rRNA + S-adenosyl-L-methionine = N(2)-methylguanosine(966) in 16S rRNA + S-adenosyl-L-homocysteine + H(+)</text>
        <dbReference type="Rhea" id="RHEA:23548"/>
        <dbReference type="Rhea" id="RHEA-COMP:10211"/>
        <dbReference type="Rhea" id="RHEA-COMP:10212"/>
        <dbReference type="ChEBI" id="CHEBI:15378"/>
        <dbReference type="ChEBI" id="CHEBI:57856"/>
        <dbReference type="ChEBI" id="CHEBI:59789"/>
        <dbReference type="ChEBI" id="CHEBI:74269"/>
        <dbReference type="ChEBI" id="CHEBI:74481"/>
        <dbReference type="EC" id="2.1.1.171"/>
    </reaction>
</comment>
<dbReference type="GO" id="GO:0003676">
    <property type="term" value="F:nucleic acid binding"/>
    <property type="evidence" value="ECO:0007669"/>
    <property type="project" value="InterPro"/>
</dbReference>
<dbReference type="AlphaFoldDB" id="A0A0R2PVY6"/>
<dbReference type="PANTHER" id="PTHR43542">
    <property type="entry name" value="METHYLTRANSFERASE"/>
    <property type="match status" value="1"/>
</dbReference>
<accession>A0A0R2PVY6</accession>
<comment type="caution">
    <text evidence="9">The sequence shown here is derived from an EMBL/GenBank/DDBJ whole genome shotgun (WGS) entry which is preliminary data.</text>
</comment>
<keyword evidence="8" id="KW-0698">rRNA processing</keyword>
<evidence type="ECO:0000256" key="7">
    <source>
        <dbReference type="ARBA" id="ARBA00048326"/>
    </source>
</evidence>
<organism evidence="9 10">
    <name type="scientific">SAR86 cluster bacterium BACL1 MAG-120920-bin57</name>
    <dbReference type="NCBI Taxonomy" id="1655571"/>
    <lineage>
        <taxon>Bacteria</taxon>
        <taxon>Pseudomonadati</taxon>
        <taxon>Pseudomonadota</taxon>
        <taxon>Gammaproteobacteria</taxon>
        <taxon>SAR86 cluster</taxon>
    </lineage>
</organism>
<keyword evidence="8" id="KW-0949">S-adenosyl-L-methionine</keyword>
<dbReference type="PIRSF" id="PIRSF004553">
    <property type="entry name" value="CHP00095"/>
    <property type="match status" value="1"/>
</dbReference>
<dbReference type="EC" id="2.1.1.171" evidence="3 8"/>